<keyword evidence="3" id="KW-0813">Transport</keyword>
<feature type="transmembrane region" description="Helical" evidence="9">
    <location>
        <begin position="198"/>
        <end position="218"/>
    </location>
</feature>
<evidence type="ECO:0000313" key="10">
    <source>
        <dbReference type="EMBL" id="MFC6765137.1"/>
    </source>
</evidence>
<evidence type="ECO:0000256" key="5">
    <source>
        <dbReference type="ARBA" id="ARBA00022692"/>
    </source>
</evidence>
<evidence type="ECO:0000313" key="11">
    <source>
        <dbReference type="Proteomes" id="UP001596383"/>
    </source>
</evidence>
<dbReference type="RefSeq" id="WP_273738172.1">
    <property type="nucleotide sequence ID" value="NZ_JAQIVI010000132.1"/>
</dbReference>
<evidence type="ECO:0000256" key="3">
    <source>
        <dbReference type="ARBA" id="ARBA00022448"/>
    </source>
</evidence>
<dbReference type="InterPro" id="IPR017588">
    <property type="entry name" value="UacT-like"/>
</dbReference>
<dbReference type="PANTHER" id="PTHR42810:SF2">
    <property type="entry name" value="PURINE PERMEASE C1399.01C-RELATED"/>
    <property type="match status" value="1"/>
</dbReference>
<protein>
    <submittedName>
        <fullName evidence="10">Uracil-xanthine permease family protein</fullName>
    </submittedName>
</protein>
<dbReference type="PROSITE" id="PS01116">
    <property type="entry name" value="XANTH_URACIL_PERMASE"/>
    <property type="match status" value="1"/>
</dbReference>
<keyword evidence="7 9" id="KW-0472">Membrane</keyword>
<keyword evidence="11" id="KW-1185">Reference proteome</keyword>
<organism evidence="10 11">
    <name type="scientific">Natrinema soli</name>
    <dbReference type="NCBI Taxonomy" id="1930624"/>
    <lineage>
        <taxon>Archaea</taxon>
        <taxon>Methanobacteriati</taxon>
        <taxon>Methanobacteriota</taxon>
        <taxon>Stenosarchaea group</taxon>
        <taxon>Halobacteria</taxon>
        <taxon>Halobacteriales</taxon>
        <taxon>Natrialbaceae</taxon>
        <taxon>Natrinema</taxon>
    </lineage>
</organism>
<evidence type="ECO:0000256" key="9">
    <source>
        <dbReference type="SAM" id="Phobius"/>
    </source>
</evidence>
<sequence>MSERDGSIELAYGLEDKPPAIKALFLGVQHVAAMIVPATAVALIVGGSIGVGSADTAFLVQMVLVFSGLATLVQVFPIGPVGSRLPVVMGTSFAFVGAAIAIGSQYGLDAVFGAIVIAALVEVLIGWQFRRVKRFFPPLVSGLIVMIIGLYLIPVGMDYLAGGAGASDYGAYHNLGLGLLVIVVTVGLNLFTDGALRTLSILAGLMVGYVAAIAIGIVDFSPVADAGWFAVPVPGRFGFSFEPVAILTFTAIHITAAIESVGDISGITAAEGRTPTEDEVTGGLFVDGIGSSIGALFGAFPLTTFSQNVGLINFTGVMSRYVVGVSGVVLLVLGFVPKISAVVTTIPSAVLGGAVLVMFGMVMASGLRLIFLNERLNRRNMVIMATSIGAGLGVEVRPDALSALPDQATIFFGNAIIMTAITAVLLNTLVPRETEADLQDTATTGDLDEGLGTDAVGPSED</sequence>
<feature type="region of interest" description="Disordered" evidence="8">
    <location>
        <begin position="437"/>
        <end position="461"/>
    </location>
</feature>
<dbReference type="Proteomes" id="UP001596383">
    <property type="component" value="Unassembled WGS sequence"/>
</dbReference>
<feature type="transmembrane region" description="Helical" evidence="9">
    <location>
        <begin position="85"/>
        <end position="104"/>
    </location>
</feature>
<evidence type="ECO:0000256" key="6">
    <source>
        <dbReference type="ARBA" id="ARBA00022989"/>
    </source>
</evidence>
<feature type="transmembrane region" description="Helical" evidence="9">
    <location>
        <begin position="139"/>
        <end position="157"/>
    </location>
</feature>
<evidence type="ECO:0000256" key="8">
    <source>
        <dbReference type="SAM" id="MobiDB-lite"/>
    </source>
</evidence>
<evidence type="ECO:0000256" key="7">
    <source>
        <dbReference type="ARBA" id="ARBA00023136"/>
    </source>
</evidence>
<feature type="transmembrane region" description="Helical" evidence="9">
    <location>
        <begin position="348"/>
        <end position="369"/>
    </location>
</feature>
<dbReference type="NCBIfam" id="NF037981">
    <property type="entry name" value="NCS2_1"/>
    <property type="match status" value="1"/>
</dbReference>
<keyword evidence="6 9" id="KW-1133">Transmembrane helix</keyword>
<dbReference type="NCBIfam" id="TIGR03173">
    <property type="entry name" value="pbuX"/>
    <property type="match status" value="1"/>
</dbReference>
<name>A0ABD5SJC3_9EURY</name>
<comment type="subcellular location">
    <subcellularLocation>
        <location evidence="1">Cell membrane</location>
        <topology evidence="1">Multi-pass membrane protein</topology>
    </subcellularLocation>
</comment>
<dbReference type="AlphaFoldDB" id="A0ABD5SJC3"/>
<evidence type="ECO:0000256" key="2">
    <source>
        <dbReference type="ARBA" id="ARBA00008821"/>
    </source>
</evidence>
<comment type="caution">
    <text evidence="10">The sequence shown here is derived from an EMBL/GenBank/DDBJ whole genome shotgun (WGS) entry which is preliminary data.</text>
</comment>
<evidence type="ECO:0000256" key="4">
    <source>
        <dbReference type="ARBA" id="ARBA00022475"/>
    </source>
</evidence>
<evidence type="ECO:0000256" key="1">
    <source>
        <dbReference type="ARBA" id="ARBA00004651"/>
    </source>
</evidence>
<feature type="transmembrane region" description="Helical" evidence="9">
    <location>
        <begin position="410"/>
        <end position="430"/>
    </location>
</feature>
<dbReference type="EMBL" id="JBHSWV010000132">
    <property type="protein sequence ID" value="MFC6765137.1"/>
    <property type="molecule type" value="Genomic_DNA"/>
</dbReference>
<keyword evidence="4" id="KW-1003">Cell membrane</keyword>
<comment type="similarity">
    <text evidence="2">Belongs to the nucleobase:cation symporter-2 (NCS2) (TC 2.A.40) family.</text>
</comment>
<feature type="transmembrane region" description="Helical" evidence="9">
    <location>
        <begin position="169"/>
        <end position="191"/>
    </location>
</feature>
<feature type="transmembrane region" description="Helical" evidence="9">
    <location>
        <begin position="317"/>
        <end position="336"/>
    </location>
</feature>
<dbReference type="InterPro" id="IPR006043">
    <property type="entry name" value="NCS2"/>
</dbReference>
<accession>A0ABD5SJC3</accession>
<feature type="transmembrane region" description="Helical" evidence="9">
    <location>
        <begin position="31"/>
        <end position="52"/>
    </location>
</feature>
<feature type="transmembrane region" description="Helical" evidence="9">
    <location>
        <begin position="58"/>
        <end position="78"/>
    </location>
</feature>
<dbReference type="Pfam" id="PF00860">
    <property type="entry name" value="Xan_ur_permease"/>
    <property type="match status" value="1"/>
</dbReference>
<dbReference type="GO" id="GO:0015205">
    <property type="term" value="F:nucleobase transmembrane transporter activity"/>
    <property type="evidence" value="ECO:0007669"/>
    <property type="project" value="UniProtKB-ARBA"/>
</dbReference>
<dbReference type="NCBIfam" id="TIGR00801">
    <property type="entry name" value="ncs2"/>
    <property type="match status" value="1"/>
</dbReference>
<feature type="transmembrane region" description="Helical" evidence="9">
    <location>
        <begin position="284"/>
        <end position="305"/>
    </location>
</feature>
<dbReference type="GO" id="GO:0005886">
    <property type="term" value="C:plasma membrane"/>
    <property type="evidence" value="ECO:0007669"/>
    <property type="project" value="UniProtKB-SubCell"/>
</dbReference>
<reference evidence="10 11" key="1">
    <citation type="journal article" date="2019" name="Int. J. Syst. Evol. Microbiol.">
        <title>The Global Catalogue of Microorganisms (GCM) 10K type strain sequencing project: providing services to taxonomists for standard genome sequencing and annotation.</title>
        <authorList>
            <consortium name="The Broad Institute Genomics Platform"/>
            <consortium name="The Broad Institute Genome Sequencing Center for Infectious Disease"/>
            <person name="Wu L."/>
            <person name="Ma J."/>
        </authorList>
    </citation>
    <scope>NUCLEOTIDE SEQUENCE [LARGE SCALE GENOMIC DNA]</scope>
    <source>
        <strain evidence="10 11">LMG 29247</strain>
    </source>
</reference>
<keyword evidence="5 9" id="KW-0812">Transmembrane</keyword>
<proteinExistence type="inferred from homology"/>
<feature type="transmembrane region" description="Helical" evidence="9">
    <location>
        <begin position="110"/>
        <end position="127"/>
    </location>
</feature>
<gene>
    <name evidence="10" type="ORF">ACFQE6_09020</name>
</gene>
<dbReference type="PANTHER" id="PTHR42810">
    <property type="entry name" value="PURINE PERMEASE C1399.01C-RELATED"/>
    <property type="match status" value="1"/>
</dbReference>
<dbReference type="InterPro" id="IPR006042">
    <property type="entry name" value="Xan_ur_permease"/>
</dbReference>